<gene>
    <name evidence="1" type="ORF">UX34_C0021G0006</name>
</gene>
<protein>
    <submittedName>
        <fullName evidence="1">Uncharacterized protein</fullName>
    </submittedName>
</protein>
<dbReference type="EMBL" id="LCLV01000021">
    <property type="protein sequence ID" value="KKU22794.1"/>
    <property type="molecule type" value="Genomic_DNA"/>
</dbReference>
<name>A0A0G1NQ62_9BACT</name>
<accession>A0A0G1NQ62</accession>
<dbReference type="Proteomes" id="UP000034643">
    <property type="component" value="Unassembled WGS sequence"/>
</dbReference>
<proteinExistence type="predicted"/>
<comment type="caution">
    <text evidence="1">The sequence shown here is derived from an EMBL/GenBank/DDBJ whole genome shotgun (WGS) entry which is preliminary data.</text>
</comment>
<reference evidence="1 2" key="1">
    <citation type="journal article" date="2015" name="Nature">
        <title>rRNA introns, odd ribosomes, and small enigmatic genomes across a large radiation of phyla.</title>
        <authorList>
            <person name="Brown C.T."/>
            <person name="Hug L.A."/>
            <person name="Thomas B.C."/>
            <person name="Sharon I."/>
            <person name="Castelle C.J."/>
            <person name="Singh A."/>
            <person name="Wilkins M.J."/>
            <person name="Williams K.H."/>
            <person name="Banfield J.F."/>
        </authorList>
    </citation>
    <scope>NUCLEOTIDE SEQUENCE [LARGE SCALE GENOMIC DNA]</scope>
</reference>
<dbReference type="AlphaFoldDB" id="A0A0G1NQ62"/>
<evidence type="ECO:0000313" key="1">
    <source>
        <dbReference type="EMBL" id="KKU22794.1"/>
    </source>
</evidence>
<evidence type="ECO:0000313" key="2">
    <source>
        <dbReference type="Proteomes" id="UP000034643"/>
    </source>
</evidence>
<organism evidence="1 2">
    <name type="scientific">Candidatus Woesebacteria bacterium GW2011_GWF1_46_13</name>
    <dbReference type="NCBI Taxonomy" id="1618602"/>
    <lineage>
        <taxon>Bacteria</taxon>
        <taxon>Candidatus Woeseibacteriota</taxon>
    </lineage>
</organism>
<sequence length="98" mass="11534">MVDIRQTVQYANYLEKIGWVVEKSGEINYFIKKLPLVGSIIKVQRPEEIRINKIRQLSKKYHAFQIIIEPKTEFNLHIFPLKPYNLISQNPVRHCGGI</sequence>